<comment type="similarity">
    <text evidence="1">Belongs to the methyltransferase superfamily.</text>
</comment>
<evidence type="ECO:0000256" key="1">
    <source>
        <dbReference type="ARBA" id="ARBA00008361"/>
    </source>
</evidence>
<dbReference type="CDD" id="cd02440">
    <property type="entry name" value="AdoMet_MTases"/>
    <property type="match status" value="1"/>
</dbReference>
<evidence type="ECO:0000313" key="5">
    <source>
        <dbReference type="EMBL" id="PXV95934.1"/>
    </source>
</evidence>
<dbReference type="AlphaFoldDB" id="A0A318EY10"/>
<protein>
    <submittedName>
        <fullName evidence="5">Methyltransferase family protein</fullName>
    </submittedName>
</protein>
<sequence>MKKVSEEKANDYWNSSKIVSEFANAGIPLYWKDYFTCVVEPQNDTVLDLGCGGGRNTYMLASLGFQVLACDLHENMLEAARKKIELLELNETEKVSFKIANMLSLPYENESIDYVLANGIYHNTSSVEEFITAIRETSRILKRGGHLCMNVFTDAFVEKDLIKKSEDYLYETPDQLDMILLPEHKILDILKDNYLLPEGNTFSYQTKINIGNRSVLRGIFIKNNL</sequence>
<evidence type="ECO:0000313" key="6">
    <source>
        <dbReference type="Proteomes" id="UP000247523"/>
    </source>
</evidence>
<dbReference type="InterPro" id="IPR013216">
    <property type="entry name" value="Methyltransf_11"/>
</dbReference>
<comment type="caution">
    <text evidence="5">The sequence shown here is derived from an EMBL/GenBank/DDBJ whole genome shotgun (WGS) entry which is preliminary data.</text>
</comment>
<keyword evidence="3 5" id="KW-0808">Transferase</keyword>
<evidence type="ECO:0000256" key="2">
    <source>
        <dbReference type="ARBA" id="ARBA00022603"/>
    </source>
</evidence>
<dbReference type="Gene3D" id="3.40.50.150">
    <property type="entry name" value="Vaccinia Virus protein VP39"/>
    <property type="match status" value="1"/>
</dbReference>
<dbReference type="GO" id="GO:0032259">
    <property type="term" value="P:methylation"/>
    <property type="evidence" value="ECO:0007669"/>
    <property type="project" value="UniProtKB-KW"/>
</dbReference>
<evidence type="ECO:0000256" key="3">
    <source>
        <dbReference type="ARBA" id="ARBA00022679"/>
    </source>
</evidence>
<dbReference type="PANTHER" id="PTHR44942">
    <property type="entry name" value="METHYLTRANSF_11 DOMAIN-CONTAINING PROTEIN"/>
    <property type="match status" value="1"/>
</dbReference>
<organism evidence="5 6">
    <name type="scientific">Lachnotalea glycerini</name>
    <dbReference type="NCBI Taxonomy" id="1763509"/>
    <lineage>
        <taxon>Bacteria</taxon>
        <taxon>Bacillati</taxon>
        <taxon>Bacillota</taxon>
        <taxon>Clostridia</taxon>
        <taxon>Lachnospirales</taxon>
        <taxon>Lachnospiraceae</taxon>
        <taxon>Lachnotalea</taxon>
    </lineage>
</organism>
<dbReference type="PANTHER" id="PTHR44942:SF4">
    <property type="entry name" value="METHYLTRANSFERASE TYPE 11 DOMAIN-CONTAINING PROTEIN"/>
    <property type="match status" value="1"/>
</dbReference>
<dbReference type="SUPFAM" id="SSF53335">
    <property type="entry name" value="S-adenosyl-L-methionine-dependent methyltransferases"/>
    <property type="match status" value="1"/>
</dbReference>
<dbReference type="InterPro" id="IPR029063">
    <property type="entry name" value="SAM-dependent_MTases_sf"/>
</dbReference>
<name>A0A318EY10_9FIRM</name>
<feature type="domain" description="Methyltransferase type 11" evidence="4">
    <location>
        <begin position="47"/>
        <end position="148"/>
    </location>
</feature>
<evidence type="ECO:0000259" key="4">
    <source>
        <dbReference type="Pfam" id="PF08241"/>
    </source>
</evidence>
<dbReference type="GO" id="GO:0008757">
    <property type="term" value="F:S-adenosylmethionine-dependent methyltransferase activity"/>
    <property type="evidence" value="ECO:0007669"/>
    <property type="project" value="InterPro"/>
</dbReference>
<dbReference type="Pfam" id="PF08241">
    <property type="entry name" value="Methyltransf_11"/>
    <property type="match status" value="1"/>
</dbReference>
<dbReference type="RefSeq" id="WP_170122875.1">
    <property type="nucleotide sequence ID" value="NZ_QICS01000001.1"/>
</dbReference>
<reference evidence="5 6" key="1">
    <citation type="submission" date="2018-05" db="EMBL/GenBank/DDBJ databases">
        <title>Genomic Encyclopedia of Type Strains, Phase IV (KMG-IV): sequencing the most valuable type-strain genomes for metagenomic binning, comparative biology and taxonomic classification.</title>
        <authorList>
            <person name="Goeker M."/>
        </authorList>
    </citation>
    <scope>NUCLEOTIDE SEQUENCE [LARGE SCALE GENOMIC DNA]</scope>
    <source>
        <strain evidence="5 6">DSM 28816</strain>
    </source>
</reference>
<accession>A0A318EY10</accession>
<gene>
    <name evidence="5" type="ORF">C8E03_101565</name>
</gene>
<keyword evidence="2 5" id="KW-0489">Methyltransferase</keyword>
<proteinExistence type="inferred from homology"/>
<dbReference type="EMBL" id="QICS01000001">
    <property type="protein sequence ID" value="PXV95934.1"/>
    <property type="molecule type" value="Genomic_DNA"/>
</dbReference>
<dbReference type="Proteomes" id="UP000247523">
    <property type="component" value="Unassembled WGS sequence"/>
</dbReference>
<dbReference type="InterPro" id="IPR051052">
    <property type="entry name" value="Diverse_substrate_MTase"/>
</dbReference>